<gene>
    <name evidence="1" type="ORF">DXG03_004454</name>
</gene>
<accession>A0A9P7G408</accession>
<keyword evidence="2" id="KW-1185">Reference proteome</keyword>
<proteinExistence type="predicted"/>
<reference evidence="1" key="2">
    <citation type="submission" date="2021-10" db="EMBL/GenBank/DDBJ databases">
        <title>Phylogenomics reveals ancestral predisposition of the termite-cultivated fungus Termitomyces towards a domesticated lifestyle.</title>
        <authorList>
            <person name="Auxier B."/>
            <person name="Grum-Grzhimaylo A."/>
            <person name="Cardenas M.E."/>
            <person name="Lodge J.D."/>
            <person name="Laessoe T."/>
            <person name="Pedersen O."/>
            <person name="Smith M.E."/>
            <person name="Kuyper T.W."/>
            <person name="Franco-Molano E.A."/>
            <person name="Baroni T.J."/>
            <person name="Aanen D.K."/>
        </authorList>
    </citation>
    <scope>NUCLEOTIDE SEQUENCE</scope>
    <source>
        <strain evidence="1">AP01</strain>
        <tissue evidence="1">Mycelium</tissue>
    </source>
</reference>
<dbReference type="Gene3D" id="3.80.10.10">
    <property type="entry name" value="Ribonuclease Inhibitor"/>
    <property type="match status" value="1"/>
</dbReference>
<name>A0A9P7G408_9AGAR</name>
<evidence type="ECO:0000313" key="2">
    <source>
        <dbReference type="Proteomes" id="UP000775547"/>
    </source>
</evidence>
<evidence type="ECO:0000313" key="1">
    <source>
        <dbReference type="EMBL" id="KAG5641673.1"/>
    </source>
</evidence>
<comment type="caution">
    <text evidence="1">The sequence shown here is derived from an EMBL/GenBank/DDBJ whole genome shotgun (WGS) entry which is preliminary data.</text>
</comment>
<dbReference type="OrthoDB" id="3221235at2759"/>
<sequence length="335" mass="38130">MLIHKEHLEIREKVLSDAGIRNELVLSPHELECTKVLLCDYEATLLELDRQLAPLLTRRARIEEHLHTFRVAVAPHKRIPVELLNKIFAECEPDPLHVDDQPIPLNTRRPWVLGQVCSLWRRVSRNDAGLWRDIILKTDTSSERLCHILPTVASKTLEITDHPPFSVNSAGNIIPQVRMLDILMCTKNFKRLFDRLPADIFGNLETLDIYLTESTLSQTTPLVLTKSLLSMRNLHSLTLGCDEIIVPQALSLNFPWHQIVSLDISDVESVHLVAFSKYLREFKSLKSLVISLTDHEEEMTIADTQLVVDTFGSLPHSLHSLTIQANDDYSCSDSM</sequence>
<dbReference type="SUPFAM" id="SSF52047">
    <property type="entry name" value="RNI-like"/>
    <property type="match status" value="1"/>
</dbReference>
<dbReference type="Proteomes" id="UP000775547">
    <property type="component" value="Unassembled WGS sequence"/>
</dbReference>
<dbReference type="InterPro" id="IPR032675">
    <property type="entry name" value="LRR_dom_sf"/>
</dbReference>
<dbReference type="EMBL" id="JABCKV010000268">
    <property type="protein sequence ID" value="KAG5641673.1"/>
    <property type="molecule type" value="Genomic_DNA"/>
</dbReference>
<evidence type="ECO:0008006" key="3">
    <source>
        <dbReference type="Google" id="ProtNLM"/>
    </source>
</evidence>
<protein>
    <recommendedName>
        <fullName evidence="3">F-box domain-containing protein</fullName>
    </recommendedName>
</protein>
<organism evidence="1 2">
    <name type="scientific">Asterophora parasitica</name>
    <dbReference type="NCBI Taxonomy" id="117018"/>
    <lineage>
        <taxon>Eukaryota</taxon>
        <taxon>Fungi</taxon>
        <taxon>Dikarya</taxon>
        <taxon>Basidiomycota</taxon>
        <taxon>Agaricomycotina</taxon>
        <taxon>Agaricomycetes</taxon>
        <taxon>Agaricomycetidae</taxon>
        <taxon>Agaricales</taxon>
        <taxon>Tricholomatineae</taxon>
        <taxon>Lyophyllaceae</taxon>
        <taxon>Asterophora</taxon>
    </lineage>
</organism>
<dbReference type="AlphaFoldDB" id="A0A9P7G408"/>
<reference evidence="1" key="1">
    <citation type="submission" date="2020-07" db="EMBL/GenBank/DDBJ databases">
        <authorList>
            <person name="Nieuwenhuis M."/>
            <person name="Van De Peppel L.J.J."/>
        </authorList>
    </citation>
    <scope>NUCLEOTIDE SEQUENCE</scope>
    <source>
        <strain evidence="1">AP01</strain>
        <tissue evidence="1">Mycelium</tissue>
    </source>
</reference>